<sequence length="41" mass="4745">MKSPFSTNNCVYFAAFGEQRKYFCLIIHALDIVNTMNVSDR</sequence>
<name>K6XQQ2_9ALTE</name>
<dbReference type="AlphaFoldDB" id="K6XQQ2"/>
<dbReference type="Proteomes" id="UP000006263">
    <property type="component" value="Unassembled WGS sequence"/>
</dbReference>
<comment type="caution">
    <text evidence="1">The sequence shown here is derived from an EMBL/GenBank/DDBJ whole genome shotgun (WGS) entry which is preliminary data.</text>
</comment>
<protein>
    <submittedName>
        <fullName evidence="1">Uncharacterized protein</fullName>
    </submittedName>
</protein>
<reference evidence="1 2" key="1">
    <citation type="journal article" date="2017" name="Antonie Van Leeuwenhoek">
        <title>Rhizobium rhizosphaerae sp. nov., a novel species isolated from rice rhizosphere.</title>
        <authorList>
            <person name="Zhao J.J."/>
            <person name="Zhang J."/>
            <person name="Zhang R.J."/>
            <person name="Zhang C.W."/>
            <person name="Yin H.Q."/>
            <person name="Zhang X.X."/>
        </authorList>
    </citation>
    <scope>NUCLEOTIDE SEQUENCE [LARGE SCALE GENOMIC DNA]</scope>
    <source>
        <strain evidence="1 2">KMM 241</strain>
    </source>
</reference>
<evidence type="ECO:0000313" key="2">
    <source>
        <dbReference type="Proteomes" id="UP000006263"/>
    </source>
</evidence>
<organism evidence="1 2">
    <name type="scientific">Paraglaciecola mesophila KMM 241</name>
    <dbReference type="NCBI Taxonomy" id="1128912"/>
    <lineage>
        <taxon>Bacteria</taxon>
        <taxon>Pseudomonadati</taxon>
        <taxon>Pseudomonadota</taxon>
        <taxon>Gammaproteobacteria</taxon>
        <taxon>Alteromonadales</taxon>
        <taxon>Alteromonadaceae</taxon>
        <taxon>Paraglaciecola</taxon>
    </lineage>
</organism>
<accession>K6XQQ2</accession>
<evidence type="ECO:0000313" key="1">
    <source>
        <dbReference type="EMBL" id="GAC22954.1"/>
    </source>
</evidence>
<dbReference type="EMBL" id="BAEP01000008">
    <property type="protein sequence ID" value="GAC22954.1"/>
    <property type="molecule type" value="Genomic_DNA"/>
</dbReference>
<gene>
    <name evidence="1" type="ORF">GMES_0648</name>
</gene>
<proteinExistence type="predicted"/>